<proteinExistence type="predicted"/>
<evidence type="ECO:0000313" key="1">
    <source>
        <dbReference type="Proteomes" id="UP000887540"/>
    </source>
</evidence>
<dbReference type="Proteomes" id="UP000887540">
    <property type="component" value="Unplaced"/>
</dbReference>
<protein>
    <submittedName>
        <fullName evidence="2">Uncharacterized protein</fullName>
    </submittedName>
</protein>
<reference evidence="2" key="1">
    <citation type="submission" date="2022-11" db="UniProtKB">
        <authorList>
            <consortium name="WormBaseParasite"/>
        </authorList>
    </citation>
    <scope>IDENTIFICATION</scope>
</reference>
<dbReference type="AlphaFoldDB" id="A0A914C4P8"/>
<keyword evidence="1" id="KW-1185">Reference proteome</keyword>
<organism evidence="1 2">
    <name type="scientific">Acrobeloides nanus</name>
    <dbReference type="NCBI Taxonomy" id="290746"/>
    <lineage>
        <taxon>Eukaryota</taxon>
        <taxon>Metazoa</taxon>
        <taxon>Ecdysozoa</taxon>
        <taxon>Nematoda</taxon>
        <taxon>Chromadorea</taxon>
        <taxon>Rhabditida</taxon>
        <taxon>Tylenchina</taxon>
        <taxon>Cephalobomorpha</taxon>
        <taxon>Cephaloboidea</taxon>
        <taxon>Cephalobidae</taxon>
        <taxon>Acrobeloides</taxon>
    </lineage>
</organism>
<evidence type="ECO:0000313" key="2">
    <source>
        <dbReference type="WBParaSite" id="ACRNAN_Path_283.g1066.t1"/>
    </source>
</evidence>
<name>A0A914C4P8_9BILA</name>
<sequence>MYHQPTGFRERDVSMRLIKPTLPEIYVDEVVYLVKNWDPNWEIDGEITIYDEGIAQYLLTDMNSHLKFYAALILGKPSMRCKIVKEEPEDILDMEAENNFKLISQKQLTPESVKSIEFLKQALSRRGFRFPT</sequence>
<dbReference type="WBParaSite" id="ACRNAN_Path_283.g1066.t1">
    <property type="protein sequence ID" value="ACRNAN_Path_283.g1066.t1"/>
    <property type="gene ID" value="ACRNAN_Path_283.g1066"/>
</dbReference>
<accession>A0A914C4P8</accession>